<dbReference type="RefSeq" id="WP_354700906.1">
    <property type="nucleotide sequence ID" value="NZ_CP114014.1"/>
</dbReference>
<evidence type="ECO:0000256" key="1">
    <source>
        <dbReference type="ARBA" id="ARBA00023015"/>
    </source>
</evidence>
<accession>A0AAU7ARU6</accession>
<dbReference type="SMART" id="SM00347">
    <property type="entry name" value="HTH_MARR"/>
    <property type="match status" value="1"/>
</dbReference>
<dbReference type="EMBL" id="CP114014">
    <property type="protein sequence ID" value="XAY04366.1"/>
    <property type="molecule type" value="Genomic_DNA"/>
</dbReference>
<dbReference type="GO" id="GO:0003677">
    <property type="term" value="F:DNA binding"/>
    <property type="evidence" value="ECO:0007669"/>
    <property type="project" value="UniProtKB-KW"/>
</dbReference>
<dbReference type="Gene3D" id="1.10.10.10">
    <property type="entry name" value="Winged helix-like DNA-binding domain superfamily/Winged helix DNA-binding domain"/>
    <property type="match status" value="1"/>
</dbReference>
<proteinExistence type="predicted"/>
<feature type="domain" description="HTH marR-type" evidence="4">
    <location>
        <begin position="24"/>
        <end position="158"/>
    </location>
</feature>
<dbReference type="InterPro" id="IPR023187">
    <property type="entry name" value="Tscrpt_reg_MarR-type_CS"/>
</dbReference>
<gene>
    <name evidence="5" type="ORF">DSM112329_01199</name>
</gene>
<keyword evidence="3" id="KW-0804">Transcription</keyword>
<dbReference type="KEGG" id="parq:DSM112329_01199"/>
<dbReference type="SUPFAM" id="SSF46785">
    <property type="entry name" value="Winged helix' DNA-binding domain"/>
    <property type="match status" value="1"/>
</dbReference>
<evidence type="ECO:0000256" key="2">
    <source>
        <dbReference type="ARBA" id="ARBA00023125"/>
    </source>
</evidence>
<dbReference type="AlphaFoldDB" id="A0AAU7ARU6"/>
<reference evidence="5" key="1">
    <citation type="submission" date="2022-12" db="EMBL/GenBank/DDBJ databases">
        <title>Paraconexibacter alkalitolerans sp. nov. and Baekduia alba sp. nov., isolated from soil and emended description of the genera Paraconexibacter (Chun et al., 2020) and Baekduia (An et al., 2020).</title>
        <authorList>
            <person name="Vieira S."/>
            <person name="Huber K.J."/>
            <person name="Geppert A."/>
            <person name="Wolf J."/>
            <person name="Neumann-Schaal M."/>
            <person name="Muesken M."/>
            <person name="Overmann J."/>
        </authorList>
    </citation>
    <scope>NUCLEOTIDE SEQUENCE</scope>
    <source>
        <strain evidence="5">AEG42_29</strain>
    </source>
</reference>
<dbReference type="PANTHER" id="PTHR42756:SF1">
    <property type="entry name" value="TRANSCRIPTIONAL REPRESSOR OF EMRAB OPERON"/>
    <property type="match status" value="1"/>
</dbReference>
<dbReference type="InterPro" id="IPR036388">
    <property type="entry name" value="WH-like_DNA-bd_sf"/>
</dbReference>
<dbReference type="Pfam" id="PF12802">
    <property type="entry name" value="MarR_2"/>
    <property type="match status" value="1"/>
</dbReference>
<organism evidence="5">
    <name type="scientific">Paraconexibacter sp. AEG42_29</name>
    <dbReference type="NCBI Taxonomy" id="2997339"/>
    <lineage>
        <taxon>Bacteria</taxon>
        <taxon>Bacillati</taxon>
        <taxon>Actinomycetota</taxon>
        <taxon>Thermoleophilia</taxon>
        <taxon>Solirubrobacterales</taxon>
        <taxon>Paraconexibacteraceae</taxon>
        <taxon>Paraconexibacter</taxon>
    </lineage>
</organism>
<evidence type="ECO:0000313" key="5">
    <source>
        <dbReference type="EMBL" id="XAY04366.1"/>
    </source>
</evidence>
<keyword evidence="2" id="KW-0238">DNA-binding</keyword>
<dbReference type="PRINTS" id="PR00598">
    <property type="entry name" value="HTHMARR"/>
</dbReference>
<protein>
    <recommendedName>
        <fullName evidence="4">HTH marR-type domain-containing protein</fullName>
    </recommendedName>
</protein>
<dbReference type="InterPro" id="IPR000835">
    <property type="entry name" value="HTH_MarR-typ"/>
</dbReference>
<dbReference type="PANTHER" id="PTHR42756">
    <property type="entry name" value="TRANSCRIPTIONAL REGULATOR, MARR"/>
    <property type="match status" value="1"/>
</dbReference>
<sequence>MDDRVAQLVDQWTRERPDVDVATMATVARLLGTADLARAAIGTLAASYDLTTAEGDVLFALRRSGPPYRLLPSRLSAALLVSSGTMTSRLDRLERGGLIDRTTVPEDRRAVAVSLTERGREVTDEALTRHMAAEERMLAPLSERERRTLDRLLRKVADGFDERVGTP</sequence>
<keyword evidence="1" id="KW-0805">Transcription regulation</keyword>
<name>A0AAU7ARU6_9ACTN</name>
<evidence type="ECO:0000256" key="3">
    <source>
        <dbReference type="ARBA" id="ARBA00023163"/>
    </source>
</evidence>
<dbReference type="GO" id="GO:0003700">
    <property type="term" value="F:DNA-binding transcription factor activity"/>
    <property type="evidence" value="ECO:0007669"/>
    <property type="project" value="InterPro"/>
</dbReference>
<evidence type="ECO:0000259" key="4">
    <source>
        <dbReference type="PROSITE" id="PS50995"/>
    </source>
</evidence>
<dbReference type="PROSITE" id="PS01117">
    <property type="entry name" value="HTH_MARR_1"/>
    <property type="match status" value="1"/>
</dbReference>
<dbReference type="PROSITE" id="PS50995">
    <property type="entry name" value="HTH_MARR_2"/>
    <property type="match status" value="1"/>
</dbReference>
<dbReference type="InterPro" id="IPR036390">
    <property type="entry name" value="WH_DNA-bd_sf"/>
</dbReference>